<organism evidence="1 2">
    <name type="scientific">Datura stramonium</name>
    <name type="common">Jimsonweed</name>
    <name type="synonym">Common thornapple</name>
    <dbReference type="NCBI Taxonomy" id="4076"/>
    <lineage>
        <taxon>Eukaryota</taxon>
        <taxon>Viridiplantae</taxon>
        <taxon>Streptophyta</taxon>
        <taxon>Embryophyta</taxon>
        <taxon>Tracheophyta</taxon>
        <taxon>Spermatophyta</taxon>
        <taxon>Magnoliopsida</taxon>
        <taxon>eudicotyledons</taxon>
        <taxon>Gunneridae</taxon>
        <taxon>Pentapetalae</taxon>
        <taxon>asterids</taxon>
        <taxon>lamiids</taxon>
        <taxon>Solanales</taxon>
        <taxon>Solanaceae</taxon>
        <taxon>Solanoideae</taxon>
        <taxon>Datureae</taxon>
        <taxon>Datura</taxon>
    </lineage>
</organism>
<dbReference type="Proteomes" id="UP000823775">
    <property type="component" value="Unassembled WGS sequence"/>
</dbReference>
<dbReference type="EMBL" id="JACEIK010000229">
    <property type="protein sequence ID" value="MCD7452931.1"/>
    <property type="molecule type" value="Genomic_DNA"/>
</dbReference>
<feature type="non-terminal residue" evidence="1">
    <location>
        <position position="66"/>
    </location>
</feature>
<name>A0ABS8S1K2_DATST</name>
<keyword evidence="2" id="KW-1185">Reference proteome</keyword>
<comment type="caution">
    <text evidence="1">The sequence shown here is derived from an EMBL/GenBank/DDBJ whole genome shotgun (WGS) entry which is preliminary data.</text>
</comment>
<protein>
    <submittedName>
        <fullName evidence="1">Uncharacterized protein</fullName>
    </submittedName>
</protein>
<gene>
    <name evidence="1" type="ORF">HAX54_018758</name>
</gene>
<reference evidence="1 2" key="1">
    <citation type="journal article" date="2021" name="BMC Genomics">
        <title>Datura genome reveals duplications of psychoactive alkaloid biosynthetic genes and high mutation rate following tissue culture.</title>
        <authorList>
            <person name="Rajewski A."/>
            <person name="Carter-House D."/>
            <person name="Stajich J."/>
            <person name="Litt A."/>
        </authorList>
    </citation>
    <scope>NUCLEOTIDE SEQUENCE [LARGE SCALE GENOMIC DNA]</scope>
    <source>
        <strain evidence="1">AR-01</strain>
    </source>
</reference>
<proteinExistence type="predicted"/>
<evidence type="ECO:0000313" key="1">
    <source>
        <dbReference type="EMBL" id="MCD7452931.1"/>
    </source>
</evidence>
<accession>A0ABS8S1K2</accession>
<sequence length="66" mass="7564">MQSERQVNDECTIAVSIKLGAINSCELKSDPEYFKMQGISQIPRRLLVLRRKRNLGKGNINFQKAK</sequence>
<evidence type="ECO:0000313" key="2">
    <source>
        <dbReference type="Proteomes" id="UP000823775"/>
    </source>
</evidence>